<evidence type="ECO:0000256" key="3">
    <source>
        <dbReference type="ARBA" id="ARBA00022475"/>
    </source>
</evidence>
<dbReference type="CDD" id="cd06261">
    <property type="entry name" value="TM_PBP2"/>
    <property type="match status" value="1"/>
</dbReference>
<keyword evidence="5 7" id="KW-1133">Transmembrane helix</keyword>
<feature type="transmembrane region" description="Helical" evidence="7">
    <location>
        <begin position="88"/>
        <end position="111"/>
    </location>
</feature>
<evidence type="ECO:0000313" key="9">
    <source>
        <dbReference type="Proteomes" id="UP000095709"/>
    </source>
</evidence>
<dbReference type="GO" id="GO:0055085">
    <property type="term" value="P:transmembrane transport"/>
    <property type="evidence" value="ECO:0007669"/>
    <property type="project" value="InterPro"/>
</dbReference>
<organism evidence="8 9">
    <name type="scientific">Fusicatenibacter saccharivorans</name>
    <dbReference type="NCBI Taxonomy" id="1150298"/>
    <lineage>
        <taxon>Bacteria</taxon>
        <taxon>Bacillati</taxon>
        <taxon>Bacillota</taxon>
        <taxon>Clostridia</taxon>
        <taxon>Lachnospirales</taxon>
        <taxon>Lachnospiraceae</taxon>
        <taxon>Fusicatenibacter</taxon>
    </lineage>
</organism>
<evidence type="ECO:0000256" key="5">
    <source>
        <dbReference type="ARBA" id="ARBA00022989"/>
    </source>
</evidence>
<evidence type="ECO:0000256" key="7">
    <source>
        <dbReference type="RuleBase" id="RU363032"/>
    </source>
</evidence>
<keyword evidence="4 7" id="KW-0812">Transmembrane</keyword>
<name>A0A174LMT9_9FIRM</name>
<reference evidence="8 9" key="1">
    <citation type="submission" date="2015-09" db="EMBL/GenBank/DDBJ databases">
        <authorList>
            <consortium name="Pathogen Informatics"/>
        </authorList>
    </citation>
    <scope>NUCLEOTIDE SEQUENCE [LARGE SCALE GENOMIC DNA]</scope>
    <source>
        <strain evidence="8 9">2789STDY5834885</strain>
    </source>
</reference>
<dbReference type="Gene3D" id="1.10.3720.10">
    <property type="entry name" value="MetI-like"/>
    <property type="match status" value="1"/>
</dbReference>
<dbReference type="PANTHER" id="PTHR43744:SF12">
    <property type="entry name" value="ABC TRANSPORTER PERMEASE PROTEIN MG189-RELATED"/>
    <property type="match status" value="1"/>
</dbReference>
<keyword evidence="2 7" id="KW-0813">Transport</keyword>
<dbReference type="InterPro" id="IPR000515">
    <property type="entry name" value="MetI-like"/>
</dbReference>
<feature type="transmembrane region" description="Helical" evidence="7">
    <location>
        <begin position="12"/>
        <end position="33"/>
    </location>
</feature>
<protein>
    <submittedName>
        <fullName evidence="8">Maltose transport system permease protein malG</fullName>
    </submittedName>
</protein>
<keyword evidence="3" id="KW-1003">Cell membrane</keyword>
<feature type="transmembrane region" description="Helical" evidence="7">
    <location>
        <begin position="53"/>
        <end position="76"/>
    </location>
</feature>
<comment type="similarity">
    <text evidence="7">Belongs to the binding-protein-dependent transport system permease family.</text>
</comment>
<dbReference type="RefSeq" id="WP_147326093.1">
    <property type="nucleotide sequence ID" value="NZ_CAXSRP010000001.1"/>
</dbReference>
<feature type="transmembrane region" description="Helical" evidence="7">
    <location>
        <begin position="172"/>
        <end position="191"/>
    </location>
</feature>
<evidence type="ECO:0000256" key="1">
    <source>
        <dbReference type="ARBA" id="ARBA00004651"/>
    </source>
</evidence>
<dbReference type="PROSITE" id="PS50928">
    <property type="entry name" value="ABC_TM1"/>
    <property type="match status" value="1"/>
</dbReference>
<evidence type="ECO:0000256" key="2">
    <source>
        <dbReference type="ARBA" id="ARBA00022448"/>
    </source>
</evidence>
<keyword evidence="6 7" id="KW-0472">Membrane</keyword>
<feature type="transmembrane region" description="Helical" evidence="7">
    <location>
        <begin position="220"/>
        <end position="239"/>
    </location>
</feature>
<dbReference type="InterPro" id="IPR035906">
    <property type="entry name" value="MetI-like_sf"/>
</dbReference>
<evidence type="ECO:0000313" key="8">
    <source>
        <dbReference type="EMBL" id="CUP28816.1"/>
    </source>
</evidence>
<proteinExistence type="inferred from homology"/>
<evidence type="ECO:0000256" key="6">
    <source>
        <dbReference type="ARBA" id="ARBA00023136"/>
    </source>
</evidence>
<dbReference type="Pfam" id="PF00528">
    <property type="entry name" value="BPD_transp_1"/>
    <property type="match status" value="1"/>
</dbReference>
<evidence type="ECO:0000256" key="4">
    <source>
        <dbReference type="ARBA" id="ARBA00022692"/>
    </source>
</evidence>
<gene>
    <name evidence="8" type="primary">malG_2</name>
    <name evidence="8" type="ORF">ERS852498_01642</name>
</gene>
<dbReference type="Proteomes" id="UP000095709">
    <property type="component" value="Unassembled WGS sequence"/>
</dbReference>
<comment type="subcellular location">
    <subcellularLocation>
        <location evidence="1 7">Cell membrane</location>
        <topology evidence="1 7">Multi-pass membrane protein</topology>
    </subcellularLocation>
</comment>
<dbReference type="AlphaFoldDB" id="A0A174LMT9"/>
<dbReference type="PANTHER" id="PTHR43744">
    <property type="entry name" value="ABC TRANSPORTER PERMEASE PROTEIN MG189-RELATED-RELATED"/>
    <property type="match status" value="1"/>
</dbReference>
<sequence>MKKRYSNFFEKLICMGAVILAVIPLLFVAGKSVQVPEEYLILLFKRPLYLRMMWNSLIITIPVLIGQLLLAPLAAYGFWQCRWKYKEILFYLYMIVMLMPLQLTLVPNYLVANWLGIQNSSLAIILPAMFQPLGVFLIRQQIQDFPQETLEAARLDGASEYRIYRSIVKPNLSSAIAAALILIFIDNWNIVDQAVIFLREPYQQPLSVYLCQILEEQPDIFYAASVFYAVPVLLIFLMGQDYLIQGISMSGVKA</sequence>
<accession>A0A174LMT9</accession>
<feature type="transmembrane region" description="Helical" evidence="7">
    <location>
        <begin position="117"/>
        <end position="138"/>
    </location>
</feature>
<dbReference type="GO" id="GO:0005886">
    <property type="term" value="C:plasma membrane"/>
    <property type="evidence" value="ECO:0007669"/>
    <property type="project" value="UniProtKB-SubCell"/>
</dbReference>
<dbReference type="SUPFAM" id="SSF161098">
    <property type="entry name" value="MetI-like"/>
    <property type="match status" value="1"/>
</dbReference>
<dbReference type="EMBL" id="CZAL01000008">
    <property type="protein sequence ID" value="CUP28816.1"/>
    <property type="molecule type" value="Genomic_DNA"/>
</dbReference>